<evidence type="ECO:0000256" key="1">
    <source>
        <dbReference type="SAM" id="SignalP"/>
    </source>
</evidence>
<evidence type="ECO:0000313" key="2">
    <source>
        <dbReference type="EMBL" id="EDM09720.1"/>
    </source>
</evidence>
<name>A6ICC7_RAT</name>
<sequence length="97" mass="10985">MSCLPSHSSNVLLFLSVCLCLCVRSPLLVSLPYVGKNRTQELREAGEGRETMAKGRQSSHPHWLRTIFHGGRVLGWECTSTMGLWWHPMAYLLKENS</sequence>
<evidence type="ECO:0000313" key="3">
    <source>
        <dbReference type="Proteomes" id="UP000234681"/>
    </source>
</evidence>
<reference evidence="2 3" key="1">
    <citation type="submission" date="2005-09" db="EMBL/GenBank/DDBJ databases">
        <authorList>
            <person name="Mural R.J."/>
            <person name="Li P.W."/>
            <person name="Adams M.D."/>
            <person name="Amanatides P.G."/>
            <person name="Baden-Tillson H."/>
            <person name="Barnstead M."/>
            <person name="Chin S.H."/>
            <person name="Dew I."/>
            <person name="Evans C.A."/>
            <person name="Ferriera S."/>
            <person name="Flanigan M."/>
            <person name="Fosler C."/>
            <person name="Glodek A."/>
            <person name="Gu Z."/>
            <person name="Holt R.A."/>
            <person name="Jennings D."/>
            <person name="Kraft C.L."/>
            <person name="Lu F."/>
            <person name="Nguyen T."/>
            <person name="Nusskern D.R."/>
            <person name="Pfannkoch C.M."/>
            <person name="Sitter C."/>
            <person name="Sutton G.G."/>
            <person name="Venter J.C."/>
            <person name="Wang Z."/>
            <person name="Woodage T."/>
            <person name="Zheng X.H."/>
            <person name="Zhong F."/>
        </authorList>
    </citation>
    <scope>NUCLEOTIDE SEQUENCE [LARGE SCALE GENOMIC DNA]</scope>
    <source>
        <strain>BN</strain>
        <strain evidence="3">Sprague-Dawley</strain>
    </source>
</reference>
<organism evidence="2 3">
    <name type="scientific">Rattus norvegicus</name>
    <name type="common">Rat</name>
    <dbReference type="NCBI Taxonomy" id="10116"/>
    <lineage>
        <taxon>Eukaryota</taxon>
        <taxon>Metazoa</taxon>
        <taxon>Chordata</taxon>
        <taxon>Craniata</taxon>
        <taxon>Vertebrata</taxon>
        <taxon>Euteleostomi</taxon>
        <taxon>Mammalia</taxon>
        <taxon>Eutheria</taxon>
        <taxon>Euarchontoglires</taxon>
        <taxon>Glires</taxon>
        <taxon>Rodentia</taxon>
        <taxon>Myomorpha</taxon>
        <taxon>Muroidea</taxon>
        <taxon>Muridae</taxon>
        <taxon>Murinae</taxon>
        <taxon>Rattus</taxon>
    </lineage>
</organism>
<feature type="signal peptide" evidence="1">
    <location>
        <begin position="1"/>
        <end position="22"/>
    </location>
</feature>
<gene>
    <name evidence="2" type="ORF">rCG_46534</name>
</gene>
<proteinExistence type="predicted"/>
<dbReference type="EMBL" id="CH473958">
    <property type="protein sequence ID" value="EDM09720.1"/>
    <property type="molecule type" value="Genomic_DNA"/>
</dbReference>
<dbReference type="Proteomes" id="UP000234681">
    <property type="component" value="Chromosome 13"/>
</dbReference>
<feature type="chain" id="PRO_5039951357" evidence="1">
    <location>
        <begin position="23"/>
        <end position="97"/>
    </location>
</feature>
<accession>A6ICC7</accession>
<keyword evidence="1" id="KW-0732">Signal</keyword>
<dbReference type="AlphaFoldDB" id="A6ICC7"/>
<protein>
    <submittedName>
        <fullName evidence="2">RCG46534</fullName>
    </submittedName>
</protein>